<proteinExistence type="predicted"/>
<keyword evidence="4" id="KW-1185">Reference proteome</keyword>
<dbReference type="PANTHER" id="PTHR34660">
    <property type="entry name" value="MYB-LIKE PROTEIN X"/>
    <property type="match status" value="1"/>
</dbReference>
<comment type="caution">
    <text evidence="3">The sequence shown here is derived from an EMBL/GenBank/DDBJ whole genome shotgun (WGS) entry which is preliminary data.</text>
</comment>
<name>A0A835MAX3_9MAGN</name>
<evidence type="ECO:0000313" key="4">
    <source>
        <dbReference type="Proteomes" id="UP000631114"/>
    </source>
</evidence>
<gene>
    <name evidence="3" type="ORF">IFM89_027333</name>
</gene>
<keyword evidence="2" id="KW-0472">Membrane</keyword>
<protein>
    <submittedName>
        <fullName evidence="3">Uncharacterized protein</fullName>
    </submittedName>
</protein>
<dbReference type="PANTHER" id="PTHR34660:SF7">
    <property type="entry name" value="DNA LIGASE-LIKE PROTEIN"/>
    <property type="match status" value="1"/>
</dbReference>
<keyword evidence="2" id="KW-0812">Transmembrane</keyword>
<dbReference type="Proteomes" id="UP000631114">
    <property type="component" value="Unassembled WGS sequence"/>
</dbReference>
<reference evidence="3 4" key="1">
    <citation type="submission" date="2020-10" db="EMBL/GenBank/DDBJ databases">
        <title>The Coptis chinensis genome and diversification of protoberbering-type alkaloids.</title>
        <authorList>
            <person name="Wang B."/>
            <person name="Shu S."/>
            <person name="Song C."/>
            <person name="Liu Y."/>
        </authorList>
    </citation>
    <scope>NUCLEOTIDE SEQUENCE [LARGE SCALE GENOMIC DNA]</scope>
    <source>
        <strain evidence="3">HL-2020</strain>
        <tissue evidence="3">Leaf</tissue>
    </source>
</reference>
<evidence type="ECO:0000256" key="1">
    <source>
        <dbReference type="SAM" id="MobiDB-lite"/>
    </source>
</evidence>
<evidence type="ECO:0000256" key="2">
    <source>
        <dbReference type="SAM" id="Phobius"/>
    </source>
</evidence>
<feature type="compositionally biased region" description="Basic and acidic residues" evidence="1">
    <location>
        <begin position="24"/>
        <end position="41"/>
    </location>
</feature>
<feature type="compositionally biased region" description="Basic and acidic residues" evidence="1">
    <location>
        <begin position="69"/>
        <end position="111"/>
    </location>
</feature>
<accession>A0A835MAX3</accession>
<feature type="compositionally biased region" description="Pro residues" evidence="1">
    <location>
        <begin position="1"/>
        <end position="11"/>
    </location>
</feature>
<organism evidence="3 4">
    <name type="scientific">Coptis chinensis</name>
    <dbReference type="NCBI Taxonomy" id="261450"/>
    <lineage>
        <taxon>Eukaryota</taxon>
        <taxon>Viridiplantae</taxon>
        <taxon>Streptophyta</taxon>
        <taxon>Embryophyta</taxon>
        <taxon>Tracheophyta</taxon>
        <taxon>Spermatophyta</taxon>
        <taxon>Magnoliopsida</taxon>
        <taxon>Ranunculales</taxon>
        <taxon>Ranunculaceae</taxon>
        <taxon>Coptidoideae</taxon>
        <taxon>Coptis</taxon>
    </lineage>
</organism>
<evidence type="ECO:0000313" key="3">
    <source>
        <dbReference type="EMBL" id="KAF9625825.1"/>
    </source>
</evidence>
<dbReference type="AlphaFoldDB" id="A0A835MAX3"/>
<keyword evidence="2" id="KW-1133">Transmembrane helix</keyword>
<feature type="region of interest" description="Disordered" evidence="1">
    <location>
        <begin position="1"/>
        <end position="126"/>
    </location>
</feature>
<dbReference type="EMBL" id="JADFTS010000001">
    <property type="protein sequence ID" value="KAF9625825.1"/>
    <property type="molecule type" value="Genomic_DNA"/>
</dbReference>
<dbReference type="OrthoDB" id="778084at2759"/>
<feature type="transmembrane region" description="Helical" evidence="2">
    <location>
        <begin position="334"/>
        <end position="355"/>
    </location>
</feature>
<sequence>MSRCLPFPPPGYEKNGLSGEDLVEWIKREREKARREREKAKKERKRAKKRDKEEKSRECMGTGKRQRSHEKTLQNEMCKVHHDNGDNPKRREDETDQSDKSDITEEHEQTQNDHIAYESSDNSRNNKKNKLQNLLCDVKHFCCGTDGLEVQPNKEHPSSHFETTDFTTHKKDEIIHRQEELSSTSGLTEIRYQEDSESAPEHSLFESNSMEQEVQFQELIKSWVPPLSQFEHTDFEDMGWLFEIDQQHKGEANRVKFNADTSCHRSSSLWPQANYLPVVDMYPDSPVKIPPIIVADAAYSVLASCHRSCSLWPRANYLPVVDMYPDFPVKIPPILVADAAYSVLPLGFVCIHVLIEM</sequence>